<evidence type="ECO:0000313" key="3">
    <source>
        <dbReference type="Proteomes" id="UP000322997"/>
    </source>
</evidence>
<reference evidence="2 3" key="1">
    <citation type="submission" date="2019-08" db="EMBL/GenBank/DDBJ databases">
        <title>Bacillus genomes from the desert of Cuatro Cienegas, Coahuila.</title>
        <authorList>
            <person name="Olmedo-Alvarez G."/>
        </authorList>
    </citation>
    <scope>NUCLEOTIDE SEQUENCE [LARGE SCALE GENOMIC DNA]</scope>
    <source>
        <strain evidence="2 3">CH108_3D</strain>
    </source>
</reference>
<dbReference type="EMBL" id="VTEQ01000003">
    <property type="protein sequence ID" value="TYS54012.1"/>
    <property type="molecule type" value="Genomic_DNA"/>
</dbReference>
<sequence length="223" mass="25064">MYERIKIEEHYTIRRKNDPNQGGLYMNRFILLLLTLTFITACARNTDEAQGERYGNQPITVNDSNIPKRVERKSGQQISEHLVNLSTSIPNVHDATAVVIGKYAFVGIDVGANVERSQVGTIKYSVAEALQEDPYGAQAVIVADPDMYARLKEISKDVQNGRPLQGIFNELSDISGRLMPEVPKSLKDTNPENGPDNPKGDMNRSNDRQLKKEQEKQSYDKID</sequence>
<dbReference type="InterPro" id="IPR019076">
    <property type="entry name" value="Spore_lipoprot_YhcN/YlaJ-like"/>
</dbReference>
<feature type="region of interest" description="Disordered" evidence="1">
    <location>
        <begin position="181"/>
        <end position="223"/>
    </location>
</feature>
<protein>
    <submittedName>
        <fullName evidence="2">YhcN/YlaJ family sporulation lipoprotein</fullName>
    </submittedName>
</protein>
<organism evidence="2 3">
    <name type="scientific">Rossellomorea marisflavi</name>
    <dbReference type="NCBI Taxonomy" id="189381"/>
    <lineage>
        <taxon>Bacteria</taxon>
        <taxon>Bacillati</taxon>
        <taxon>Bacillota</taxon>
        <taxon>Bacilli</taxon>
        <taxon>Bacillales</taxon>
        <taxon>Bacillaceae</taxon>
        <taxon>Rossellomorea</taxon>
    </lineage>
</organism>
<dbReference type="AlphaFoldDB" id="A0A5D4RWJ3"/>
<feature type="compositionally biased region" description="Basic and acidic residues" evidence="1">
    <location>
        <begin position="198"/>
        <end position="223"/>
    </location>
</feature>
<comment type="caution">
    <text evidence="2">The sequence shown here is derived from an EMBL/GenBank/DDBJ whole genome shotgun (WGS) entry which is preliminary data.</text>
</comment>
<dbReference type="InterPro" id="IPR014247">
    <property type="entry name" value="Spore_lipoprot_YhcN/YlaJ"/>
</dbReference>
<dbReference type="NCBIfam" id="TIGR02898">
    <property type="entry name" value="spore_YhcN_YlaJ"/>
    <property type="match status" value="1"/>
</dbReference>
<evidence type="ECO:0000256" key="1">
    <source>
        <dbReference type="SAM" id="MobiDB-lite"/>
    </source>
</evidence>
<accession>A0A5D4RWJ3</accession>
<name>A0A5D4RWJ3_9BACI</name>
<gene>
    <name evidence="2" type="ORF">FZC83_12365</name>
</gene>
<keyword evidence="2" id="KW-0449">Lipoprotein</keyword>
<proteinExistence type="predicted"/>
<dbReference type="Pfam" id="PF09580">
    <property type="entry name" value="Spore_YhcN_YlaJ"/>
    <property type="match status" value="1"/>
</dbReference>
<evidence type="ECO:0000313" key="2">
    <source>
        <dbReference type="EMBL" id="TYS54012.1"/>
    </source>
</evidence>
<dbReference type="Proteomes" id="UP000322997">
    <property type="component" value="Unassembled WGS sequence"/>
</dbReference>
<dbReference type="GO" id="GO:0030435">
    <property type="term" value="P:sporulation resulting in formation of a cellular spore"/>
    <property type="evidence" value="ECO:0007669"/>
    <property type="project" value="InterPro"/>
</dbReference>